<dbReference type="EMBL" id="JBHLTG010000004">
    <property type="protein sequence ID" value="MFC0679544.1"/>
    <property type="molecule type" value="Genomic_DNA"/>
</dbReference>
<dbReference type="Proteomes" id="UP001589896">
    <property type="component" value="Unassembled WGS sequence"/>
</dbReference>
<evidence type="ECO:0000256" key="1">
    <source>
        <dbReference type="ARBA" id="ARBA00022737"/>
    </source>
</evidence>
<gene>
    <name evidence="5" type="ORF">ACFFGH_17040</name>
</gene>
<evidence type="ECO:0000256" key="4">
    <source>
        <dbReference type="SAM" id="MobiDB-lite"/>
    </source>
</evidence>
<dbReference type="RefSeq" id="WP_386670433.1">
    <property type="nucleotide sequence ID" value="NZ_JBHLTG010000004.1"/>
</dbReference>
<dbReference type="InterPro" id="IPR036770">
    <property type="entry name" value="Ankyrin_rpt-contain_sf"/>
</dbReference>
<accession>A0ABV6RRD1</accession>
<dbReference type="Gene3D" id="1.25.40.20">
    <property type="entry name" value="Ankyrin repeat-containing domain"/>
    <property type="match status" value="1"/>
</dbReference>
<keyword evidence="2 3" id="KW-0040">ANK repeat</keyword>
<feature type="repeat" description="ANK" evidence="3">
    <location>
        <begin position="179"/>
        <end position="211"/>
    </location>
</feature>
<dbReference type="PROSITE" id="PS50088">
    <property type="entry name" value="ANK_REPEAT"/>
    <property type="match status" value="1"/>
</dbReference>
<dbReference type="Pfam" id="PF00023">
    <property type="entry name" value="Ank"/>
    <property type="match status" value="2"/>
</dbReference>
<name>A0ABV6RRD1_9GAMM</name>
<evidence type="ECO:0000313" key="6">
    <source>
        <dbReference type="Proteomes" id="UP001589896"/>
    </source>
</evidence>
<proteinExistence type="predicted"/>
<dbReference type="PANTHER" id="PTHR24123:SF33">
    <property type="entry name" value="PROTEIN HOS4"/>
    <property type="match status" value="1"/>
</dbReference>
<organism evidence="5 6">
    <name type="scientific">Lysobacter korlensis</name>
    <dbReference type="NCBI Taxonomy" id="553636"/>
    <lineage>
        <taxon>Bacteria</taxon>
        <taxon>Pseudomonadati</taxon>
        <taxon>Pseudomonadota</taxon>
        <taxon>Gammaproteobacteria</taxon>
        <taxon>Lysobacterales</taxon>
        <taxon>Lysobacteraceae</taxon>
        <taxon>Lysobacter</taxon>
    </lineage>
</organism>
<evidence type="ECO:0000313" key="5">
    <source>
        <dbReference type="EMBL" id="MFC0679544.1"/>
    </source>
</evidence>
<dbReference type="SUPFAM" id="SSF48403">
    <property type="entry name" value="Ankyrin repeat"/>
    <property type="match status" value="1"/>
</dbReference>
<keyword evidence="1" id="KW-0677">Repeat</keyword>
<protein>
    <submittedName>
        <fullName evidence="5">Ankyrin repeat domain-containing protein</fullName>
    </submittedName>
</protein>
<feature type="region of interest" description="Disordered" evidence="4">
    <location>
        <begin position="1"/>
        <end position="23"/>
    </location>
</feature>
<dbReference type="PANTHER" id="PTHR24123">
    <property type="entry name" value="ANKYRIN REPEAT-CONTAINING"/>
    <property type="match status" value="1"/>
</dbReference>
<comment type="caution">
    <text evidence="5">The sequence shown here is derived from an EMBL/GenBank/DDBJ whole genome shotgun (WGS) entry which is preliminary data.</text>
</comment>
<keyword evidence="6" id="KW-1185">Reference proteome</keyword>
<sequence>MSTTDNDIPKPRKSTPVQWPPVLEKGDPNVWSRAHTTILLKAVERDDVELVTQILASDLWSSKEGGFAYLPAIMPIAHSGEMVRLLVRHGADINATNRSGETCFDVMTAKGGRAKDRVGTVRALLESGLKVRTDESTEQWQGWSLIRALRSDLPGWQELGDMFLAAGEDINATIGEPKRFSTALHQAVRNCDKRLVAWLLKNGADTQKKDSEGRTPANIILERRRSGLPTNGAGSFQQDTADIEAMLNKHDYDRKHVRKADEASAPAPQSKII</sequence>
<reference evidence="5 6" key="1">
    <citation type="submission" date="2024-09" db="EMBL/GenBank/DDBJ databases">
        <authorList>
            <person name="Sun Q."/>
            <person name="Mori K."/>
        </authorList>
    </citation>
    <scope>NUCLEOTIDE SEQUENCE [LARGE SCALE GENOMIC DNA]</scope>
    <source>
        <strain evidence="5 6">KCTC 23076</strain>
    </source>
</reference>
<feature type="region of interest" description="Disordered" evidence="4">
    <location>
        <begin position="254"/>
        <end position="273"/>
    </location>
</feature>
<dbReference type="InterPro" id="IPR051165">
    <property type="entry name" value="Multifunctional_ANK_Repeat"/>
</dbReference>
<dbReference type="PROSITE" id="PS50297">
    <property type="entry name" value="ANK_REP_REGION"/>
    <property type="match status" value="1"/>
</dbReference>
<evidence type="ECO:0000256" key="3">
    <source>
        <dbReference type="PROSITE-ProRule" id="PRU00023"/>
    </source>
</evidence>
<dbReference type="InterPro" id="IPR002110">
    <property type="entry name" value="Ankyrin_rpt"/>
</dbReference>
<evidence type="ECO:0000256" key="2">
    <source>
        <dbReference type="ARBA" id="ARBA00023043"/>
    </source>
</evidence>